<name>A0ABP3P3T9_9ACTN</name>
<dbReference type="PANTHER" id="PTHR43877">
    <property type="entry name" value="AMINOALKYLPHOSPHONATE N-ACETYLTRANSFERASE-RELATED-RELATED"/>
    <property type="match status" value="1"/>
</dbReference>
<evidence type="ECO:0000313" key="5">
    <source>
        <dbReference type="Proteomes" id="UP001501576"/>
    </source>
</evidence>
<gene>
    <name evidence="4" type="ORF">GCM10010390_72200</name>
</gene>
<protein>
    <submittedName>
        <fullName evidence="4">GNAT family N-acetyltransferase</fullName>
    </submittedName>
</protein>
<dbReference type="Gene3D" id="3.40.630.30">
    <property type="match status" value="1"/>
</dbReference>
<evidence type="ECO:0000259" key="3">
    <source>
        <dbReference type="PROSITE" id="PS51186"/>
    </source>
</evidence>
<evidence type="ECO:0000256" key="1">
    <source>
        <dbReference type="ARBA" id="ARBA00022679"/>
    </source>
</evidence>
<dbReference type="EMBL" id="BAAABZ010000074">
    <property type="protein sequence ID" value="GAA0559513.1"/>
    <property type="molecule type" value="Genomic_DNA"/>
</dbReference>
<organism evidence="4 5">
    <name type="scientific">Streptomyces mordarskii</name>
    <dbReference type="NCBI Taxonomy" id="1226758"/>
    <lineage>
        <taxon>Bacteria</taxon>
        <taxon>Bacillati</taxon>
        <taxon>Actinomycetota</taxon>
        <taxon>Actinomycetes</taxon>
        <taxon>Kitasatosporales</taxon>
        <taxon>Streptomycetaceae</taxon>
        <taxon>Streptomyces</taxon>
    </lineage>
</organism>
<accession>A0ABP3P3T9</accession>
<keyword evidence="1" id="KW-0808">Transferase</keyword>
<dbReference type="Proteomes" id="UP001501576">
    <property type="component" value="Unassembled WGS sequence"/>
</dbReference>
<comment type="caution">
    <text evidence="4">The sequence shown here is derived from an EMBL/GenBank/DDBJ whole genome shotgun (WGS) entry which is preliminary data.</text>
</comment>
<keyword evidence="5" id="KW-1185">Reference proteome</keyword>
<dbReference type="Pfam" id="PF00583">
    <property type="entry name" value="Acetyltransf_1"/>
    <property type="match status" value="1"/>
</dbReference>
<proteinExistence type="predicted"/>
<dbReference type="PROSITE" id="PS51186">
    <property type="entry name" value="GNAT"/>
    <property type="match status" value="1"/>
</dbReference>
<evidence type="ECO:0000256" key="2">
    <source>
        <dbReference type="ARBA" id="ARBA00023315"/>
    </source>
</evidence>
<dbReference type="InterPro" id="IPR000182">
    <property type="entry name" value="GNAT_dom"/>
</dbReference>
<dbReference type="InterPro" id="IPR016181">
    <property type="entry name" value="Acyl_CoA_acyltransferase"/>
</dbReference>
<sequence>MRCAAPPLRASLEHMAWTVTYDLDEFRAAAGDFLGARPARHTTLLTVVSSLVAAGSGRYGDQPPVYGWWTEQGSVEGAFLCTPPYPPLLSPVSDEAARALARALAGNGERQITGVNAGRETAETFATAWRGLTGAMSSVEQNHRLYRLSTLTPPDPAPPGRPRTATAADRDLLVTWYEGFVRETQVLLNDVAAQVDDKLSHDGITLWELDGRPVACAGISRTVAGMARVALVYTPPEQRGRGYAGAATAAVSRAARAAGVREVLLFADLDNPTSNALYQRLGYRPLEDHLVVSFTSAERTVPEQGHPS</sequence>
<dbReference type="InterPro" id="IPR050832">
    <property type="entry name" value="Bact_Acetyltransf"/>
</dbReference>
<evidence type="ECO:0000313" key="4">
    <source>
        <dbReference type="EMBL" id="GAA0559513.1"/>
    </source>
</evidence>
<reference evidence="5" key="1">
    <citation type="journal article" date="2019" name="Int. J. Syst. Evol. Microbiol.">
        <title>The Global Catalogue of Microorganisms (GCM) 10K type strain sequencing project: providing services to taxonomists for standard genome sequencing and annotation.</title>
        <authorList>
            <consortium name="The Broad Institute Genomics Platform"/>
            <consortium name="The Broad Institute Genome Sequencing Center for Infectious Disease"/>
            <person name="Wu L."/>
            <person name="Ma J."/>
        </authorList>
    </citation>
    <scope>NUCLEOTIDE SEQUENCE [LARGE SCALE GENOMIC DNA]</scope>
    <source>
        <strain evidence="5">JCM 5052</strain>
    </source>
</reference>
<keyword evidence="2" id="KW-0012">Acyltransferase</keyword>
<dbReference type="SUPFAM" id="SSF55729">
    <property type="entry name" value="Acyl-CoA N-acyltransferases (Nat)"/>
    <property type="match status" value="1"/>
</dbReference>
<feature type="domain" description="N-acetyltransferase" evidence="3">
    <location>
        <begin position="160"/>
        <end position="302"/>
    </location>
</feature>